<reference evidence="11" key="1">
    <citation type="journal article" date="2022" name="Plant J.">
        <title>Strategies of tolerance reflected in two North American maple genomes.</title>
        <authorList>
            <person name="McEvoy S.L."/>
            <person name="Sezen U.U."/>
            <person name="Trouern-Trend A."/>
            <person name="McMahon S.M."/>
            <person name="Schaberg P.G."/>
            <person name="Yang J."/>
            <person name="Wegrzyn J.L."/>
            <person name="Swenson N.G."/>
        </authorList>
    </citation>
    <scope>NUCLEOTIDE SEQUENCE</scope>
    <source>
        <strain evidence="11">91603</strain>
    </source>
</reference>
<dbReference type="EMBL" id="JAJSOW010000102">
    <property type="protein sequence ID" value="KAI9178248.1"/>
    <property type="molecule type" value="Genomic_DNA"/>
</dbReference>
<evidence type="ECO:0000256" key="8">
    <source>
        <dbReference type="PIRSR" id="PIRSR602401-1"/>
    </source>
</evidence>
<dbReference type="PANTHER" id="PTHR24296">
    <property type="entry name" value="CYTOCHROME P450"/>
    <property type="match status" value="1"/>
</dbReference>
<dbReference type="Pfam" id="PF00067">
    <property type="entry name" value="p450"/>
    <property type="match status" value="1"/>
</dbReference>
<dbReference type="AlphaFoldDB" id="A0AAD5IWX5"/>
<keyword evidence="7 9" id="KW-0503">Monooxygenase</keyword>
<evidence type="ECO:0000256" key="10">
    <source>
        <dbReference type="SAM" id="Phobius"/>
    </source>
</evidence>
<evidence type="ECO:0000256" key="7">
    <source>
        <dbReference type="ARBA" id="ARBA00023033"/>
    </source>
</evidence>
<gene>
    <name evidence="11" type="ORF">LWI28_024322</name>
</gene>
<evidence type="ECO:0000256" key="1">
    <source>
        <dbReference type="ARBA" id="ARBA00001971"/>
    </source>
</evidence>
<feature type="transmembrane region" description="Helical" evidence="10">
    <location>
        <begin position="6"/>
        <end position="24"/>
    </location>
</feature>
<dbReference type="InterPro" id="IPR036396">
    <property type="entry name" value="Cyt_P450_sf"/>
</dbReference>
<evidence type="ECO:0000313" key="12">
    <source>
        <dbReference type="Proteomes" id="UP001064489"/>
    </source>
</evidence>
<keyword evidence="10" id="KW-1133">Transmembrane helix</keyword>
<keyword evidence="5 9" id="KW-0560">Oxidoreductase</keyword>
<name>A0AAD5IWX5_ACENE</name>
<keyword evidence="3 8" id="KW-0349">Heme</keyword>
<comment type="similarity">
    <text evidence="2 9">Belongs to the cytochrome P450 family.</text>
</comment>
<proteinExistence type="inferred from homology"/>
<protein>
    <recommendedName>
        <fullName evidence="13">Cytochrome P450</fullName>
    </recommendedName>
</protein>
<comment type="caution">
    <text evidence="11">The sequence shown here is derived from an EMBL/GenBank/DDBJ whole genome shotgun (WGS) entry which is preliminary data.</text>
</comment>
<organism evidence="11 12">
    <name type="scientific">Acer negundo</name>
    <name type="common">Box elder</name>
    <dbReference type="NCBI Taxonomy" id="4023"/>
    <lineage>
        <taxon>Eukaryota</taxon>
        <taxon>Viridiplantae</taxon>
        <taxon>Streptophyta</taxon>
        <taxon>Embryophyta</taxon>
        <taxon>Tracheophyta</taxon>
        <taxon>Spermatophyta</taxon>
        <taxon>Magnoliopsida</taxon>
        <taxon>eudicotyledons</taxon>
        <taxon>Gunneridae</taxon>
        <taxon>Pentapetalae</taxon>
        <taxon>rosids</taxon>
        <taxon>malvids</taxon>
        <taxon>Sapindales</taxon>
        <taxon>Sapindaceae</taxon>
        <taxon>Hippocastanoideae</taxon>
        <taxon>Acereae</taxon>
        <taxon>Acer</taxon>
    </lineage>
</organism>
<dbReference type="InterPro" id="IPR017972">
    <property type="entry name" value="Cyt_P450_CS"/>
</dbReference>
<dbReference type="Gene3D" id="1.10.630.10">
    <property type="entry name" value="Cytochrome P450"/>
    <property type="match status" value="1"/>
</dbReference>
<keyword evidence="10" id="KW-0812">Transmembrane</keyword>
<sequence>MSITIGGIVVAFLSFLIIFWWRSWNRNHSPVRNWPVVGMLPGVFHNIRRIHEYAANTLKESGYTLVFKGPWFANIDYVITSDPANVHHILSRNFSNYGKGPKFRMIMETLGDGLVNAEGDSWKIQRKIIHSAVHHSKFKSALEKIIRRKVERGLIPVLENVSKLGIAVDMQEVFQRFTFDSTCLMLLGFDPNCLSVEFPQVEFGKAYDDMDEVALYRHLVPESIWKLQRWLQIGQEKKLRIAWETFDKFLYGCISLKREKLSRRSKTKEEGEEEEEEEEFDLLTAFMLDEDEEKDTKKVDQQMNAVRKSDKFLRDTTFNLLVAGRDTVSAGLTWFFWLIATHPSVENKILEEIRANIQTGKDGDQERLFSTAQELNRLVYLHAALCETLRLYPSVPFNHKATTLPDVLPTGHHVNQDTKILISFYSMGRLEEIWGKDCLEFKPERWISEQGQVVHRPSYQFAAFGAGPRICIGKDIALVQMKMVATAMLWNYRMQLVDDHPISPRNAIILHMEHGLKLHVFKRNV</sequence>
<keyword evidence="4 8" id="KW-0479">Metal-binding</keyword>
<reference evidence="11" key="2">
    <citation type="submission" date="2023-02" db="EMBL/GenBank/DDBJ databases">
        <authorList>
            <person name="Swenson N.G."/>
            <person name="Wegrzyn J.L."/>
            <person name="Mcevoy S.L."/>
        </authorList>
    </citation>
    <scope>NUCLEOTIDE SEQUENCE</scope>
    <source>
        <strain evidence="11">91603</strain>
        <tissue evidence="11">Leaf</tissue>
    </source>
</reference>
<feature type="binding site" description="axial binding residue" evidence="8">
    <location>
        <position position="471"/>
    </location>
    <ligand>
        <name>heme</name>
        <dbReference type="ChEBI" id="CHEBI:30413"/>
    </ligand>
    <ligandPart>
        <name>Fe</name>
        <dbReference type="ChEBI" id="CHEBI:18248"/>
    </ligandPart>
</feature>
<keyword evidence="12" id="KW-1185">Reference proteome</keyword>
<evidence type="ECO:0000256" key="2">
    <source>
        <dbReference type="ARBA" id="ARBA00010617"/>
    </source>
</evidence>
<comment type="cofactor">
    <cofactor evidence="1 8">
        <name>heme</name>
        <dbReference type="ChEBI" id="CHEBI:30413"/>
    </cofactor>
</comment>
<dbReference type="SUPFAM" id="SSF48264">
    <property type="entry name" value="Cytochrome P450"/>
    <property type="match status" value="1"/>
</dbReference>
<evidence type="ECO:0000256" key="9">
    <source>
        <dbReference type="RuleBase" id="RU000461"/>
    </source>
</evidence>
<evidence type="ECO:0000313" key="11">
    <source>
        <dbReference type="EMBL" id="KAI9178248.1"/>
    </source>
</evidence>
<dbReference type="PRINTS" id="PR00385">
    <property type="entry name" value="P450"/>
</dbReference>
<dbReference type="GO" id="GO:0006629">
    <property type="term" value="P:lipid metabolic process"/>
    <property type="evidence" value="ECO:0007669"/>
    <property type="project" value="UniProtKB-ARBA"/>
</dbReference>
<dbReference type="GO" id="GO:0020037">
    <property type="term" value="F:heme binding"/>
    <property type="evidence" value="ECO:0007669"/>
    <property type="project" value="InterPro"/>
</dbReference>
<dbReference type="GO" id="GO:0016705">
    <property type="term" value="F:oxidoreductase activity, acting on paired donors, with incorporation or reduction of molecular oxygen"/>
    <property type="evidence" value="ECO:0007669"/>
    <property type="project" value="InterPro"/>
</dbReference>
<dbReference type="GO" id="GO:0005506">
    <property type="term" value="F:iron ion binding"/>
    <property type="evidence" value="ECO:0007669"/>
    <property type="project" value="InterPro"/>
</dbReference>
<keyword evidence="10" id="KW-0472">Membrane</keyword>
<accession>A0AAD5IWX5</accession>
<dbReference type="GO" id="GO:0004497">
    <property type="term" value="F:monooxygenase activity"/>
    <property type="evidence" value="ECO:0007669"/>
    <property type="project" value="UniProtKB-KW"/>
</dbReference>
<dbReference type="PRINTS" id="PR00463">
    <property type="entry name" value="EP450I"/>
</dbReference>
<evidence type="ECO:0000256" key="3">
    <source>
        <dbReference type="ARBA" id="ARBA00022617"/>
    </source>
</evidence>
<evidence type="ECO:0000256" key="5">
    <source>
        <dbReference type="ARBA" id="ARBA00023002"/>
    </source>
</evidence>
<evidence type="ECO:0000256" key="6">
    <source>
        <dbReference type="ARBA" id="ARBA00023004"/>
    </source>
</evidence>
<dbReference type="CDD" id="cd11064">
    <property type="entry name" value="CYP86A"/>
    <property type="match status" value="1"/>
</dbReference>
<dbReference type="InterPro" id="IPR002401">
    <property type="entry name" value="Cyt_P450_E_grp-I"/>
</dbReference>
<dbReference type="InterPro" id="IPR001128">
    <property type="entry name" value="Cyt_P450"/>
</dbReference>
<keyword evidence="6 8" id="KW-0408">Iron</keyword>
<dbReference type="Proteomes" id="UP001064489">
    <property type="component" value="Chromosome 5"/>
</dbReference>
<dbReference type="PROSITE" id="PS00086">
    <property type="entry name" value="CYTOCHROME_P450"/>
    <property type="match status" value="1"/>
</dbReference>
<evidence type="ECO:0008006" key="13">
    <source>
        <dbReference type="Google" id="ProtNLM"/>
    </source>
</evidence>
<evidence type="ECO:0000256" key="4">
    <source>
        <dbReference type="ARBA" id="ARBA00022723"/>
    </source>
</evidence>